<keyword evidence="3 8" id="KW-0808">Transferase</keyword>
<protein>
    <submittedName>
        <fullName evidence="8">1-acyl-sn-glycerol-3-phosphate acyltransferase PlsC</fullName>
        <ecNumber evidence="8">2.3.1.51</ecNumber>
    </submittedName>
</protein>
<sequence>MKLKPRLYYKAFLISLLFVSGLAIAALIFPALAVLCKPANAKRNRDALKLAWLHWFGAIVGLSISFEGEAPNKPCLIVSNHISWLDIIVLGGVSPAHFVAKSDILSWPIIGYLAKQGGTVFVRRGEKQQAKAIAEEMLWLLKQNSTVIAFPEGTTTKGDVVLPFHASLFQPALLVKANVQPIALEYLGESKEQAPFVGDDAFVPHLLRILSLDKVEVRVVFHPMINTAGKTRQSVSGEARALIMDSMTDEKATASISTVRRQL</sequence>
<dbReference type="SMART" id="SM00563">
    <property type="entry name" value="PlsC"/>
    <property type="match status" value="1"/>
</dbReference>
<evidence type="ECO:0000256" key="5">
    <source>
        <dbReference type="ARBA" id="ARBA00023315"/>
    </source>
</evidence>
<keyword evidence="9" id="KW-1185">Reference proteome</keyword>
<evidence type="ECO:0000256" key="6">
    <source>
        <dbReference type="SAM" id="Phobius"/>
    </source>
</evidence>
<dbReference type="RefSeq" id="WP_023494532.1">
    <property type="nucleotide sequence ID" value="NZ_AYLO01000055.1"/>
</dbReference>
<keyword evidence="2" id="KW-0444">Lipid biosynthesis</keyword>
<dbReference type="PANTHER" id="PTHR10434">
    <property type="entry name" value="1-ACYL-SN-GLYCEROL-3-PHOSPHATE ACYLTRANSFERASE"/>
    <property type="match status" value="1"/>
</dbReference>
<dbReference type="GO" id="GO:0006654">
    <property type="term" value="P:phosphatidic acid biosynthetic process"/>
    <property type="evidence" value="ECO:0007669"/>
    <property type="project" value="TreeGrafter"/>
</dbReference>
<dbReference type="GO" id="GO:0003841">
    <property type="term" value="F:1-acylglycerol-3-phosphate O-acyltransferase activity"/>
    <property type="evidence" value="ECO:0007669"/>
    <property type="project" value="UniProtKB-EC"/>
</dbReference>
<dbReference type="InterPro" id="IPR002123">
    <property type="entry name" value="Plipid/glycerol_acylTrfase"/>
</dbReference>
<dbReference type="STRING" id="1116472.MGMO_57c00130"/>
<dbReference type="EC" id="2.3.1.51" evidence="8"/>
<comment type="caution">
    <text evidence="8">The sequence shown here is derived from an EMBL/GenBank/DDBJ whole genome shotgun (WGS) entry which is preliminary data.</text>
</comment>
<feature type="transmembrane region" description="Helical" evidence="6">
    <location>
        <begin position="12"/>
        <end position="35"/>
    </location>
</feature>
<gene>
    <name evidence="8" type="primary">plsC</name>
    <name evidence="8" type="ORF">MGMO_57c00130</name>
</gene>
<dbReference type="Proteomes" id="UP000017842">
    <property type="component" value="Unassembled WGS sequence"/>
</dbReference>
<keyword evidence="6" id="KW-0472">Membrane</keyword>
<reference evidence="8 9" key="1">
    <citation type="journal article" date="2013" name="Genome Announc.">
        <title>Draft Genome Sequence of the Methanotrophic Gammaproteobacterium Methyloglobulus morosus DSM 22980 Strain KoM1.</title>
        <authorList>
            <person name="Poehlein A."/>
            <person name="Deutzmann J.S."/>
            <person name="Daniel R."/>
            <person name="Simeonova D.D."/>
        </authorList>
    </citation>
    <scope>NUCLEOTIDE SEQUENCE [LARGE SCALE GENOMIC DNA]</scope>
    <source>
        <strain evidence="8 9">KoM1</strain>
    </source>
</reference>
<dbReference type="Pfam" id="PF01553">
    <property type="entry name" value="Acyltransferase"/>
    <property type="match status" value="1"/>
</dbReference>
<evidence type="ECO:0000259" key="7">
    <source>
        <dbReference type="SMART" id="SM00563"/>
    </source>
</evidence>
<feature type="domain" description="Phospholipid/glycerol acyltransferase" evidence="7">
    <location>
        <begin position="75"/>
        <end position="187"/>
    </location>
</feature>
<keyword evidence="6" id="KW-0812">Transmembrane</keyword>
<organism evidence="8 9">
    <name type="scientific">Methyloglobulus morosus KoM1</name>
    <dbReference type="NCBI Taxonomy" id="1116472"/>
    <lineage>
        <taxon>Bacteria</taxon>
        <taxon>Pseudomonadati</taxon>
        <taxon>Pseudomonadota</taxon>
        <taxon>Gammaproteobacteria</taxon>
        <taxon>Methylococcales</taxon>
        <taxon>Methylococcaceae</taxon>
        <taxon>Methyloglobulus</taxon>
    </lineage>
</organism>
<evidence type="ECO:0000313" key="8">
    <source>
        <dbReference type="EMBL" id="ESS72433.1"/>
    </source>
</evidence>
<keyword evidence="4" id="KW-0443">Lipid metabolism</keyword>
<proteinExistence type="predicted"/>
<accession>V5C6P6</accession>
<evidence type="ECO:0000256" key="3">
    <source>
        <dbReference type="ARBA" id="ARBA00022679"/>
    </source>
</evidence>
<dbReference type="SUPFAM" id="SSF69593">
    <property type="entry name" value="Glycerol-3-phosphate (1)-acyltransferase"/>
    <property type="match status" value="1"/>
</dbReference>
<dbReference type="AlphaFoldDB" id="V5C6P6"/>
<name>V5C6P6_9GAMM</name>
<evidence type="ECO:0000313" key="9">
    <source>
        <dbReference type="Proteomes" id="UP000017842"/>
    </source>
</evidence>
<dbReference type="EMBL" id="AYLO01000055">
    <property type="protein sequence ID" value="ESS72433.1"/>
    <property type="molecule type" value="Genomic_DNA"/>
</dbReference>
<comment type="pathway">
    <text evidence="1">Lipid metabolism.</text>
</comment>
<evidence type="ECO:0000256" key="4">
    <source>
        <dbReference type="ARBA" id="ARBA00023098"/>
    </source>
</evidence>
<evidence type="ECO:0000256" key="2">
    <source>
        <dbReference type="ARBA" id="ARBA00022516"/>
    </source>
</evidence>
<keyword evidence="5 8" id="KW-0012">Acyltransferase</keyword>
<dbReference type="PATRIC" id="fig|1116472.3.peg.1761"/>
<dbReference type="PANTHER" id="PTHR10434:SF64">
    <property type="entry name" value="1-ACYL-SN-GLYCEROL-3-PHOSPHATE ACYLTRANSFERASE-RELATED"/>
    <property type="match status" value="1"/>
</dbReference>
<keyword evidence="6" id="KW-1133">Transmembrane helix</keyword>
<dbReference type="OrthoDB" id="9806880at2"/>
<evidence type="ECO:0000256" key="1">
    <source>
        <dbReference type="ARBA" id="ARBA00005189"/>
    </source>
</evidence>
<dbReference type="eggNOG" id="COG0204">
    <property type="taxonomic scope" value="Bacteria"/>
</dbReference>
<dbReference type="CDD" id="cd07989">
    <property type="entry name" value="LPLAT_AGPAT-like"/>
    <property type="match status" value="1"/>
</dbReference>